<evidence type="ECO:0000313" key="1">
    <source>
        <dbReference type="EMBL" id="GMF05948.1"/>
    </source>
</evidence>
<organism evidence="1 2">
    <name type="scientific">Ambrosiozyma monospora</name>
    <name type="common">Yeast</name>
    <name type="synonym">Endomycopsis monosporus</name>
    <dbReference type="NCBI Taxonomy" id="43982"/>
    <lineage>
        <taxon>Eukaryota</taxon>
        <taxon>Fungi</taxon>
        <taxon>Dikarya</taxon>
        <taxon>Ascomycota</taxon>
        <taxon>Saccharomycotina</taxon>
        <taxon>Pichiomycetes</taxon>
        <taxon>Pichiales</taxon>
        <taxon>Pichiaceae</taxon>
        <taxon>Ambrosiozyma</taxon>
    </lineage>
</organism>
<comment type="caution">
    <text evidence="1">The sequence shown here is derived from an EMBL/GenBank/DDBJ whole genome shotgun (WGS) entry which is preliminary data.</text>
</comment>
<accession>A0ACB5UAQ6</accession>
<evidence type="ECO:0000313" key="2">
    <source>
        <dbReference type="Proteomes" id="UP001165064"/>
    </source>
</evidence>
<protein>
    <submittedName>
        <fullName evidence="1">Unnamed protein product</fullName>
    </submittedName>
</protein>
<name>A0ACB5UAQ6_AMBMO</name>
<reference evidence="1" key="1">
    <citation type="submission" date="2023-04" db="EMBL/GenBank/DDBJ databases">
        <title>Ambrosiozyma monospora NBRC 10751.</title>
        <authorList>
            <person name="Ichikawa N."/>
            <person name="Sato H."/>
            <person name="Tonouchi N."/>
        </authorList>
    </citation>
    <scope>NUCLEOTIDE SEQUENCE</scope>
    <source>
        <strain evidence="1">NBRC 10751</strain>
    </source>
</reference>
<keyword evidence="2" id="KW-1185">Reference proteome</keyword>
<dbReference type="Proteomes" id="UP001165064">
    <property type="component" value="Unassembled WGS sequence"/>
</dbReference>
<dbReference type="EMBL" id="BSXS01014774">
    <property type="protein sequence ID" value="GMF05948.1"/>
    <property type="molecule type" value="Genomic_DNA"/>
</dbReference>
<gene>
    <name evidence="1" type="ORF">Amon02_001251200</name>
</gene>
<proteinExistence type="predicted"/>
<sequence length="236" mass="27259">MVVGINTSIAFFIADISNVWVSELSEVFNLTCYLISNIITWEWLNRMAQLERHEQKGGVLGRQFFYDVDDDKDKTPEKLNQVNSNHSNHLRPSQTHLHHHHHHHENSNTRNRSNSSNNRKQSKGARKIAQQFNLKLENYDKIKTELQQYRNRFMGYNYNRLKPRSSSTHPDHHHHGRSSSSITSSSPTTNEVYIYSPKQISIDAPPPLFVKPPPPTPTPALTLTPIPNPMTTSKEY</sequence>